<keyword evidence="2" id="KW-0167">Capsid protein</keyword>
<dbReference type="InterPro" id="IPR053167">
    <property type="entry name" value="Spore_coat_component"/>
</dbReference>
<accession>A0A2A4HHP3</accession>
<keyword evidence="2" id="KW-0946">Virion</keyword>
<evidence type="ECO:0000259" key="1">
    <source>
        <dbReference type="Pfam" id="PF05229"/>
    </source>
</evidence>
<organism evidence="2 3">
    <name type="scientific">Vreelandella nigrificans</name>
    <dbReference type="NCBI Taxonomy" id="2042704"/>
    <lineage>
        <taxon>Bacteria</taxon>
        <taxon>Pseudomonadati</taxon>
        <taxon>Pseudomonadota</taxon>
        <taxon>Gammaproteobacteria</taxon>
        <taxon>Oceanospirillales</taxon>
        <taxon>Halomonadaceae</taxon>
        <taxon>Vreelandella</taxon>
    </lineage>
</organism>
<dbReference type="AlphaFoldDB" id="A0A2A4HHP3"/>
<evidence type="ECO:0000313" key="2">
    <source>
        <dbReference type="EMBL" id="PCF93869.1"/>
    </source>
</evidence>
<dbReference type="PANTHER" id="PTHR37089">
    <property type="entry name" value="PROTEIN U-RELATED"/>
    <property type="match status" value="1"/>
</dbReference>
<feature type="domain" description="Spore coat protein U/FanG" evidence="1">
    <location>
        <begin position="13"/>
        <end position="160"/>
    </location>
</feature>
<dbReference type="SMART" id="SM00972">
    <property type="entry name" value="SCPU"/>
    <property type="match status" value="1"/>
</dbReference>
<comment type="caution">
    <text evidence="2">The sequence shown here is derived from an EMBL/GenBank/DDBJ whole genome shotgun (WGS) entry which is preliminary data.</text>
</comment>
<sequence length="163" mass="16853">MIVIVGIAQAAPTDTFMVSATITPGCLVNHGIPSEGAQVGILGSLAFGTASALSQETRNVALLSSGSFTLSCTPGIPLSMSIDGGLQPNAGRQLKRNDGSETLTYQLYRDAALANPIGIDQPITIDTTTTPDNIPLPVWGSLTLPGNLPAGSYSDELVLTLEW</sequence>
<dbReference type="OrthoDB" id="8588792at2"/>
<evidence type="ECO:0000313" key="3">
    <source>
        <dbReference type="Proteomes" id="UP000218677"/>
    </source>
</evidence>
<keyword evidence="3" id="KW-1185">Reference proteome</keyword>
<proteinExistence type="predicted"/>
<name>A0A2A4HHP3_9GAMM</name>
<dbReference type="Pfam" id="PF05229">
    <property type="entry name" value="SCPU"/>
    <property type="match status" value="1"/>
</dbReference>
<protein>
    <submittedName>
        <fullName evidence="2">Spore coat protein</fullName>
    </submittedName>
</protein>
<dbReference type="EMBL" id="NWUX01000028">
    <property type="protein sequence ID" value="PCF93869.1"/>
    <property type="molecule type" value="Genomic_DNA"/>
</dbReference>
<reference evidence="3" key="1">
    <citation type="submission" date="2017-09" db="EMBL/GenBank/DDBJ databases">
        <authorList>
            <person name="Cho G.-S."/>
            <person name="Oguntoyinbo F.A."/>
            <person name="Cnockaert M."/>
            <person name="Kabisch J."/>
            <person name="Neve H."/>
            <person name="Bockelmann W."/>
            <person name="Wenning M."/>
            <person name="Franz C.M."/>
            <person name="Vandamme P."/>
        </authorList>
    </citation>
    <scope>NUCLEOTIDE SEQUENCE [LARGE SCALE GENOMIC DNA]</scope>
    <source>
        <strain evidence="3">MBT G8648</strain>
    </source>
</reference>
<dbReference type="Proteomes" id="UP000218677">
    <property type="component" value="Unassembled WGS sequence"/>
</dbReference>
<gene>
    <name evidence="2" type="ORF">CPA45_20280</name>
</gene>
<dbReference type="InterPro" id="IPR007893">
    <property type="entry name" value="Spore_coat_U/FanG"/>
</dbReference>
<dbReference type="PANTHER" id="PTHR37089:SF3">
    <property type="entry name" value="EXPORTED PROTEIN"/>
    <property type="match status" value="1"/>
</dbReference>